<keyword evidence="1" id="KW-0677">Repeat</keyword>
<evidence type="ECO:0000256" key="2">
    <source>
        <dbReference type="SAM" id="MobiDB-lite"/>
    </source>
</evidence>
<feature type="compositionally biased region" description="Low complexity" evidence="2">
    <location>
        <begin position="44"/>
        <end position="56"/>
    </location>
</feature>
<protein>
    <recommendedName>
        <fullName evidence="5">Pentacotripeptide-repeat region of PRORP domain-containing protein</fullName>
    </recommendedName>
</protein>
<evidence type="ECO:0000313" key="4">
    <source>
        <dbReference type="Proteomes" id="UP000029665"/>
    </source>
</evidence>
<feature type="region of interest" description="Disordered" evidence="2">
    <location>
        <begin position="1"/>
        <end position="99"/>
    </location>
</feature>
<dbReference type="PANTHER" id="PTHR47447:SF17">
    <property type="entry name" value="OS12G0638900 PROTEIN"/>
    <property type="match status" value="1"/>
</dbReference>
<evidence type="ECO:0000313" key="3">
    <source>
        <dbReference type="EMBL" id="CDO68728.1"/>
    </source>
</evidence>
<gene>
    <name evidence="3" type="ORF">BN946_scf184652.g55</name>
</gene>
<organism evidence="3 4">
    <name type="scientific">Pycnoporus cinnabarinus</name>
    <name type="common">Cinnabar-red polypore</name>
    <name type="synonym">Trametes cinnabarina</name>
    <dbReference type="NCBI Taxonomy" id="5643"/>
    <lineage>
        <taxon>Eukaryota</taxon>
        <taxon>Fungi</taxon>
        <taxon>Dikarya</taxon>
        <taxon>Basidiomycota</taxon>
        <taxon>Agaricomycotina</taxon>
        <taxon>Agaricomycetes</taxon>
        <taxon>Polyporales</taxon>
        <taxon>Polyporaceae</taxon>
        <taxon>Trametes</taxon>
    </lineage>
</organism>
<dbReference type="PANTHER" id="PTHR47447">
    <property type="entry name" value="OS03G0856100 PROTEIN"/>
    <property type="match status" value="1"/>
</dbReference>
<dbReference type="AlphaFoldDB" id="A0A060S8L9"/>
<dbReference type="Proteomes" id="UP000029665">
    <property type="component" value="Unassembled WGS sequence"/>
</dbReference>
<dbReference type="OMA" id="ACIWAYA"/>
<keyword evidence="4" id="KW-1185">Reference proteome</keyword>
<dbReference type="STRING" id="5643.A0A060S8L9"/>
<dbReference type="HOGENOM" id="CLU_027583_0_0_1"/>
<dbReference type="InterPro" id="IPR011990">
    <property type="entry name" value="TPR-like_helical_dom_sf"/>
</dbReference>
<reference evidence="3" key="1">
    <citation type="submission" date="2014-01" db="EMBL/GenBank/DDBJ databases">
        <title>The genome of the white-rot fungus Pycnoporus cinnabarinus: a basidiomycete model with a versatile arsenal for lignocellulosic biomass breakdown.</title>
        <authorList>
            <person name="Levasseur A."/>
            <person name="Lomascolo A."/>
            <person name="Ruiz-Duenas F.J."/>
            <person name="Uzan E."/>
            <person name="Piumi F."/>
            <person name="Kues U."/>
            <person name="Ram A.F.J."/>
            <person name="Murat C."/>
            <person name="Haon M."/>
            <person name="Benoit I."/>
            <person name="Arfi Y."/>
            <person name="Chevret D."/>
            <person name="Drula E."/>
            <person name="Kwon M.J."/>
            <person name="Gouret P."/>
            <person name="Lesage-Meessen L."/>
            <person name="Lombard V."/>
            <person name="Mariette J."/>
            <person name="Noirot C."/>
            <person name="Park J."/>
            <person name="Patyshakuliyeva A."/>
            <person name="Wieneger R.A.B."/>
            <person name="Wosten H.A.B."/>
            <person name="Martin F."/>
            <person name="Coutinho P.M."/>
            <person name="de Vries R."/>
            <person name="Martinez A.T."/>
            <person name="Klopp C."/>
            <person name="Pontarotti P."/>
            <person name="Henrissat B."/>
            <person name="Record E."/>
        </authorList>
    </citation>
    <scope>NUCLEOTIDE SEQUENCE [LARGE SCALE GENOMIC DNA]</scope>
    <source>
        <strain evidence="3">BRFM137</strain>
    </source>
</reference>
<sequence length="574" mass="64646">MHSPLSRLHTEETVTVSAGSTVLRESPGRLSSSVGNVPADVEDSSASSAMSADSLAGTIAPQGASAASSSHYGSPSHLSEAAKGSGTSKPRRSSQYAYRDHRLRQPLYQKLAKCTNLDEAWQTYQELLKYRPAHLDQSIPHKYLHSFAAHLVKRNKALPQEKIRTQTVFLRLLSVLNTIYYSGGQVRLWEWNALIECAGRGWRKTRMDDFQAALNVYHDMVTNRAPGSAFSAVTFLPVQDESRIRSEPVTPDVVTYTTLITIAGRTLHPVVLHRAEEMLVSSGLQPNRITNLVYLRYYGWKGRLGAVRSVLQRMEENGWELGIDGFNALIWAYGANGELEIAAFIYRVLRHNLIPSLYPAGYVQDAVRQLQELEGISVPGKLKPDAITYYSLIQIYAYHGHIECLRVFADMMTSPERITGKLEDTEHFDPAAPTLPNPILPIFRAIFLGFARHAILPATAPSNEGSTEAASTGGDSRWEAWTFKQLHNLFSDFIELPQDAQPNSRTVYWLLVAFAISSGYDRTILRDVVQRLEGRYGRAGWDRRVHHLRKKIFAEDFDVAYFERLRTSREQRRR</sequence>
<dbReference type="Gene3D" id="1.25.40.10">
    <property type="entry name" value="Tetratricopeptide repeat domain"/>
    <property type="match status" value="1"/>
</dbReference>
<evidence type="ECO:0000256" key="1">
    <source>
        <dbReference type="ARBA" id="ARBA00022737"/>
    </source>
</evidence>
<name>A0A060S8L9_PYCCI</name>
<accession>A0A060S8L9</accession>
<evidence type="ECO:0008006" key="5">
    <source>
        <dbReference type="Google" id="ProtNLM"/>
    </source>
</evidence>
<proteinExistence type="predicted"/>
<feature type="compositionally biased region" description="Low complexity" evidence="2">
    <location>
        <begin position="63"/>
        <end position="79"/>
    </location>
</feature>
<comment type="caution">
    <text evidence="3">The sequence shown here is derived from an EMBL/GenBank/DDBJ whole genome shotgun (WGS) entry which is preliminary data.</text>
</comment>
<dbReference type="EMBL" id="CCBP010000024">
    <property type="protein sequence ID" value="CDO68728.1"/>
    <property type="molecule type" value="Genomic_DNA"/>
</dbReference>
<dbReference type="OrthoDB" id="1908178at2759"/>
<feature type="compositionally biased region" description="Polar residues" evidence="2">
    <location>
        <begin position="85"/>
        <end position="96"/>
    </location>
</feature>